<gene>
    <name evidence="1" type="ORF">HAX54_044101</name>
</gene>
<comment type="caution">
    <text evidence="1">The sequence shown here is derived from an EMBL/GenBank/DDBJ whole genome shotgun (WGS) entry which is preliminary data.</text>
</comment>
<accession>A0ABS8W6M6</accession>
<proteinExistence type="predicted"/>
<evidence type="ECO:0000313" key="2">
    <source>
        <dbReference type="Proteomes" id="UP000823775"/>
    </source>
</evidence>
<dbReference type="Proteomes" id="UP000823775">
    <property type="component" value="Unassembled WGS sequence"/>
</dbReference>
<evidence type="ECO:0000313" key="1">
    <source>
        <dbReference type="EMBL" id="MCE2056133.1"/>
    </source>
</evidence>
<dbReference type="EMBL" id="JACEIK010006687">
    <property type="protein sequence ID" value="MCE2056133.1"/>
    <property type="molecule type" value="Genomic_DNA"/>
</dbReference>
<feature type="non-terminal residue" evidence="1">
    <location>
        <position position="1"/>
    </location>
</feature>
<feature type="non-terminal residue" evidence="1">
    <location>
        <position position="72"/>
    </location>
</feature>
<reference evidence="1 2" key="1">
    <citation type="journal article" date="2021" name="BMC Genomics">
        <title>Datura genome reveals duplications of psychoactive alkaloid biosynthetic genes and high mutation rate following tissue culture.</title>
        <authorList>
            <person name="Rajewski A."/>
            <person name="Carter-House D."/>
            <person name="Stajich J."/>
            <person name="Litt A."/>
        </authorList>
    </citation>
    <scope>NUCLEOTIDE SEQUENCE [LARGE SCALE GENOMIC DNA]</scope>
    <source>
        <strain evidence="1">AR-01</strain>
    </source>
</reference>
<sequence>SIEKKVVEEEEEVHANIPHIEETIVSQAYKKKDEEEVVEEMASFAKYLEDLVTKQRIVKDEVVTITHRVNDE</sequence>
<keyword evidence="2" id="KW-1185">Reference proteome</keyword>
<organism evidence="1 2">
    <name type="scientific">Datura stramonium</name>
    <name type="common">Jimsonweed</name>
    <name type="synonym">Common thornapple</name>
    <dbReference type="NCBI Taxonomy" id="4076"/>
    <lineage>
        <taxon>Eukaryota</taxon>
        <taxon>Viridiplantae</taxon>
        <taxon>Streptophyta</taxon>
        <taxon>Embryophyta</taxon>
        <taxon>Tracheophyta</taxon>
        <taxon>Spermatophyta</taxon>
        <taxon>Magnoliopsida</taxon>
        <taxon>eudicotyledons</taxon>
        <taxon>Gunneridae</taxon>
        <taxon>Pentapetalae</taxon>
        <taxon>asterids</taxon>
        <taxon>lamiids</taxon>
        <taxon>Solanales</taxon>
        <taxon>Solanaceae</taxon>
        <taxon>Solanoideae</taxon>
        <taxon>Datureae</taxon>
        <taxon>Datura</taxon>
    </lineage>
</organism>
<protein>
    <submittedName>
        <fullName evidence="1">Uncharacterized protein</fullName>
    </submittedName>
</protein>
<name>A0ABS8W6M6_DATST</name>